<evidence type="ECO:0000313" key="4">
    <source>
        <dbReference type="EMBL" id="KIN00701.1"/>
    </source>
</evidence>
<dbReference type="OrthoDB" id="341259at2759"/>
<proteinExistence type="predicted"/>
<dbReference type="Gene3D" id="1.25.40.20">
    <property type="entry name" value="Ankyrin repeat-containing domain"/>
    <property type="match status" value="1"/>
</dbReference>
<reference evidence="4 5" key="1">
    <citation type="submission" date="2014-04" db="EMBL/GenBank/DDBJ databases">
        <authorList>
            <consortium name="DOE Joint Genome Institute"/>
            <person name="Kuo A."/>
            <person name="Martino E."/>
            <person name="Perotto S."/>
            <person name="Kohler A."/>
            <person name="Nagy L.G."/>
            <person name="Floudas D."/>
            <person name="Copeland A."/>
            <person name="Barry K.W."/>
            <person name="Cichocki N."/>
            <person name="Veneault-Fourrey C."/>
            <person name="LaButti K."/>
            <person name="Lindquist E.A."/>
            <person name="Lipzen A."/>
            <person name="Lundell T."/>
            <person name="Morin E."/>
            <person name="Murat C."/>
            <person name="Sun H."/>
            <person name="Tunlid A."/>
            <person name="Henrissat B."/>
            <person name="Grigoriev I.V."/>
            <person name="Hibbett D.S."/>
            <person name="Martin F."/>
            <person name="Nordberg H.P."/>
            <person name="Cantor M.N."/>
            <person name="Hua S.X."/>
        </authorList>
    </citation>
    <scope>NUCLEOTIDE SEQUENCE [LARGE SCALE GENOMIC DNA]</scope>
    <source>
        <strain evidence="4 5">Zn</strain>
    </source>
</reference>
<dbReference type="STRING" id="913774.A0A0C3GXC0"/>
<sequence length="116" mass="12579">MARQLLDLGVDVNIRTSYGESPLHVAAANGSLRVAKLLLDRGADVNAEHGRGTFNERNWRGLTPLAVASLGLRTSFINLLLDNGASTMARPTTGHTVIHLSISEHKLDMLELLLQI</sequence>
<feature type="non-terminal residue" evidence="4">
    <location>
        <position position="116"/>
    </location>
</feature>
<dbReference type="PROSITE" id="PS50297">
    <property type="entry name" value="ANK_REP_REGION"/>
    <property type="match status" value="1"/>
</dbReference>
<name>A0A0C3GXC0_OIDMZ</name>
<dbReference type="Proteomes" id="UP000054321">
    <property type="component" value="Unassembled WGS sequence"/>
</dbReference>
<evidence type="ECO:0000256" key="2">
    <source>
        <dbReference type="ARBA" id="ARBA00023043"/>
    </source>
</evidence>
<keyword evidence="5" id="KW-1185">Reference proteome</keyword>
<dbReference type="PANTHER" id="PTHR24171">
    <property type="entry name" value="ANKYRIN REPEAT DOMAIN-CONTAINING PROTEIN 39-RELATED"/>
    <property type="match status" value="1"/>
</dbReference>
<dbReference type="InterPro" id="IPR002110">
    <property type="entry name" value="Ankyrin_rpt"/>
</dbReference>
<dbReference type="InParanoid" id="A0A0C3GXC0"/>
<keyword evidence="2 3" id="KW-0040">ANK repeat</keyword>
<accession>A0A0C3GXC0</accession>
<dbReference type="InterPro" id="IPR036770">
    <property type="entry name" value="Ankyrin_rpt-contain_sf"/>
</dbReference>
<organism evidence="4 5">
    <name type="scientific">Oidiodendron maius (strain Zn)</name>
    <dbReference type="NCBI Taxonomy" id="913774"/>
    <lineage>
        <taxon>Eukaryota</taxon>
        <taxon>Fungi</taxon>
        <taxon>Dikarya</taxon>
        <taxon>Ascomycota</taxon>
        <taxon>Pezizomycotina</taxon>
        <taxon>Leotiomycetes</taxon>
        <taxon>Leotiomycetes incertae sedis</taxon>
        <taxon>Myxotrichaceae</taxon>
        <taxon>Oidiodendron</taxon>
    </lineage>
</organism>
<dbReference type="AlphaFoldDB" id="A0A0C3GXC0"/>
<dbReference type="PANTHER" id="PTHR24171:SF9">
    <property type="entry name" value="ANKYRIN REPEAT DOMAIN-CONTAINING PROTEIN 39"/>
    <property type="match status" value="1"/>
</dbReference>
<protein>
    <submittedName>
        <fullName evidence="4">Uncharacterized protein</fullName>
    </submittedName>
</protein>
<gene>
    <name evidence="4" type="ORF">OIDMADRAFT_90215</name>
</gene>
<reference evidence="5" key="2">
    <citation type="submission" date="2015-01" db="EMBL/GenBank/DDBJ databases">
        <title>Evolutionary Origins and Diversification of the Mycorrhizal Mutualists.</title>
        <authorList>
            <consortium name="DOE Joint Genome Institute"/>
            <consortium name="Mycorrhizal Genomics Consortium"/>
            <person name="Kohler A."/>
            <person name="Kuo A."/>
            <person name="Nagy L.G."/>
            <person name="Floudas D."/>
            <person name="Copeland A."/>
            <person name="Barry K.W."/>
            <person name="Cichocki N."/>
            <person name="Veneault-Fourrey C."/>
            <person name="LaButti K."/>
            <person name="Lindquist E.A."/>
            <person name="Lipzen A."/>
            <person name="Lundell T."/>
            <person name="Morin E."/>
            <person name="Murat C."/>
            <person name="Riley R."/>
            <person name="Ohm R."/>
            <person name="Sun H."/>
            <person name="Tunlid A."/>
            <person name="Henrissat B."/>
            <person name="Grigoriev I.V."/>
            <person name="Hibbett D.S."/>
            <person name="Martin F."/>
        </authorList>
    </citation>
    <scope>NUCLEOTIDE SEQUENCE [LARGE SCALE GENOMIC DNA]</scope>
    <source>
        <strain evidence="5">Zn</strain>
    </source>
</reference>
<dbReference type="PRINTS" id="PR01415">
    <property type="entry name" value="ANKYRIN"/>
</dbReference>
<dbReference type="PROSITE" id="PS50088">
    <property type="entry name" value="ANK_REPEAT"/>
    <property type="match status" value="2"/>
</dbReference>
<evidence type="ECO:0000313" key="5">
    <source>
        <dbReference type="Proteomes" id="UP000054321"/>
    </source>
</evidence>
<dbReference type="Pfam" id="PF13857">
    <property type="entry name" value="Ank_5"/>
    <property type="match status" value="1"/>
</dbReference>
<dbReference type="SMART" id="SM00248">
    <property type="entry name" value="ANK"/>
    <property type="match status" value="2"/>
</dbReference>
<dbReference type="HOGENOM" id="CLU_000134_18_9_1"/>
<evidence type="ECO:0000256" key="3">
    <source>
        <dbReference type="PROSITE-ProRule" id="PRU00023"/>
    </source>
</evidence>
<evidence type="ECO:0000256" key="1">
    <source>
        <dbReference type="ARBA" id="ARBA00022737"/>
    </source>
</evidence>
<dbReference type="EMBL" id="KN832877">
    <property type="protein sequence ID" value="KIN00701.1"/>
    <property type="molecule type" value="Genomic_DNA"/>
</dbReference>
<feature type="repeat" description="ANK" evidence="3">
    <location>
        <begin position="60"/>
        <end position="92"/>
    </location>
</feature>
<dbReference type="SUPFAM" id="SSF48403">
    <property type="entry name" value="Ankyrin repeat"/>
    <property type="match status" value="1"/>
</dbReference>
<keyword evidence="1" id="KW-0677">Repeat</keyword>
<feature type="repeat" description="ANK" evidence="3">
    <location>
        <begin position="18"/>
        <end position="50"/>
    </location>
</feature>